<dbReference type="InParanoid" id="A0A1I7W4M5"/>
<evidence type="ECO:0000313" key="4">
    <source>
        <dbReference type="Proteomes" id="UP000095285"/>
    </source>
</evidence>
<dbReference type="EMBL" id="JH712296">
    <property type="protein sequence ID" value="EFO22982.1"/>
    <property type="molecule type" value="Genomic_DNA"/>
</dbReference>
<dbReference type="WBParaSite" id="EN70_9574">
    <property type="protein sequence ID" value="EN70_9574"/>
    <property type="gene ID" value="EN70_9574"/>
</dbReference>
<dbReference type="CTD" id="9942912"/>
<dbReference type="OMA" id="NYYPARF"/>
<evidence type="ECO:0000313" key="3">
    <source>
        <dbReference type="EMBL" id="EFO22982.1"/>
    </source>
</evidence>
<feature type="domain" description="Caprin-1 dimerization" evidence="2">
    <location>
        <begin position="117"/>
        <end position="229"/>
    </location>
</feature>
<dbReference type="InterPro" id="IPR041637">
    <property type="entry name" value="Caprin-1_dimer"/>
</dbReference>
<dbReference type="KEGG" id="loa:LOAG_05503"/>
<feature type="compositionally biased region" description="Polar residues" evidence="1">
    <location>
        <begin position="1"/>
        <end position="13"/>
    </location>
</feature>
<keyword evidence="4" id="KW-1185">Reference proteome</keyword>
<dbReference type="GeneID" id="9942912"/>
<dbReference type="Pfam" id="PF18293">
    <property type="entry name" value="Caprin-1_dimer"/>
    <property type="match status" value="1"/>
</dbReference>
<evidence type="ECO:0000259" key="2">
    <source>
        <dbReference type="Pfam" id="PF18293"/>
    </source>
</evidence>
<name>A0A1I7W4M5_LOALO</name>
<sequence>MEKRMQQLSLNDTSSDKNKTNQKGFNSRSKSGNKFWETRALINKRINELEADYIELSKQKSSLDYDDDNLTDDYVKLNMRINDVKDQLIIMDELNKVHLSDVKKIQRAMNKQRMRNKKNLINRMEDFQRYKELLSLMQNCEVKEAFRSKTNGAIKLTEDELDYLRWLNEEFHPSINSVENNAIWRRKLHESTLKAMEITTGSNKEIYNSWTGSDTKRLLERISNCGFFKSRTMWVNMEIFNRINASTFLPFGPYYPHPYYTYYYNHENAFDTDQKSNAEMTLNANNVTNCNDQSLNNNLATNSNVQQNNLRTENNGSGAEAKIKENYKFVKRSDKPDDYYLCFNYYPARFTSDVIIPPPLARRPPPGIYRCDI</sequence>
<dbReference type="Proteomes" id="UP000095285">
    <property type="component" value="Unassembled WGS sequence"/>
</dbReference>
<proteinExistence type="predicted"/>
<reference evidence="3 4" key="1">
    <citation type="submission" date="2012-04" db="EMBL/GenBank/DDBJ databases">
        <title>The Genome Sequence of Loa loa.</title>
        <authorList>
            <consortium name="The Broad Institute Genome Sequencing Platform"/>
            <consortium name="Broad Institute Genome Sequencing Center for Infectious Disease"/>
            <person name="Nutman T.B."/>
            <person name="Fink D.L."/>
            <person name="Russ C."/>
            <person name="Young S."/>
            <person name="Zeng Q."/>
            <person name="Gargeya S."/>
            <person name="Alvarado L."/>
            <person name="Berlin A."/>
            <person name="Chapman S.B."/>
            <person name="Chen Z."/>
            <person name="Freedman E."/>
            <person name="Gellesch M."/>
            <person name="Goldberg J."/>
            <person name="Griggs A."/>
            <person name="Gujja S."/>
            <person name="Heilman E.R."/>
            <person name="Heiman D."/>
            <person name="Howarth C."/>
            <person name="Mehta T."/>
            <person name="Neiman D."/>
            <person name="Pearson M."/>
            <person name="Roberts A."/>
            <person name="Saif S."/>
            <person name="Shea T."/>
            <person name="Shenoy N."/>
            <person name="Sisk P."/>
            <person name="Stolte C."/>
            <person name="Sykes S."/>
            <person name="White J."/>
            <person name="Yandava C."/>
            <person name="Haas B."/>
            <person name="Henn M.R."/>
            <person name="Nusbaum C."/>
            <person name="Birren B."/>
        </authorList>
    </citation>
    <scope>NUCLEOTIDE SEQUENCE [LARGE SCALE GENOMIC DNA]</scope>
</reference>
<dbReference type="AlphaFoldDB" id="A0A1I7W4M5"/>
<feature type="compositionally biased region" description="Polar residues" evidence="1">
    <location>
        <begin position="21"/>
        <end position="31"/>
    </location>
</feature>
<feature type="region of interest" description="Disordered" evidence="1">
    <location>
        <begin position="1"/>
        <end position="31"/>
    </location>
</feature>
<protein>
    <submittedName>
        <fullName evidence="5">Caprin-1_dimer domain-containing protein</fullName>
    </submittedName>
</protein>
<organism evidence="4 5">
    <name type="scientific">Loa loa</name>
    <name type="common">Eye worm</name>
    <name type="synonym">Filaria loa</name>
    <dbReference type="NCBI Taxonomy" id="7209"/>
    <lineage>
        <taxon>Eukaryota</taxon>
        <taxon>Metazoa</taxon>
        <taxon>Ecdysozoa</taxon>
        <taxon>Nematoda</taxon>
        <taxon>Chromadorea</taxon>
        <taxon>Rhabditida</taxon>
        <taxon>Spirurina</taxon>
        <taxon>Spiruromorpha</taxon>
        <taxon>Filarioidea</taxon>
        <taxon>Onchocercidae</taxon>
        <taxon>Loa</taxon>
    </lineage>
</organism>
<accession>A0A1I7W4M5</accession>
<dbReference type="OrthoDB" id="10062814at2759"/>
<evidence type="ECO:0000313" key="5">
    <source>
        <dbReference type="WBParaSite" id="EN70_9574"/>
    </source>
</evidence>
<gene>
    <name evidence="3 5" type="ORF">LOAG_05503</name>
</gene>
<reference evidence="5" key="2">
    <citation type="submission" date="2016-11" db="UniProtKB">
        <authorList>
            <consortium name="WormBaseParasite"/>
        </authorList>
    </citation>
    <scope>IDENTIFICATION</scope>
</reference>
<dbReference type="RefSeq" id="XP_003141088.1">
    <property type="nucleotide sequence ID" value="XM_003141040.1"/>
</dbReference>
<accession>A0A1S0U029</accession>
<evidence type="ECO:0000256" key="1">
    <source>
        <dbReference type="SAM" id="MobiDB-lite"/>
    </source>
</evidence>